<dbReference type="PANTHER" id="PTHR47861">
    <property type="entry name" value="FKBP-TYPE PEPTIDYL-PROLYL CIS-TRANS ISOMERASE SLYD"/>
    <property type="match status" value="1"/>
</dbReference>
<evidence type="ECO:0000256" key="4">
    <source>
        <dbReference type="ARBA" id="ARBA00022490"/>
    </source>
</evidence>
<dbReference type="AlphaFoldDB" id="A0A7K3WRU9"/>
<evidence type="ECO:0000256" key="6">
    <source>
        <dbReference type="ARBA" id="ARBA00023186"/>
    </source>
</evidence>
<evidence type="ECO:0000256" key="10">
    <source>
        <dbReference type="RuleBase" id="RU003915"/>
    </source>
</evidence>
<keyword evidence="5 9" id="KW-0697">Rotamase</keyword>
<dbReference type="EMBL" id="JAAGVY010000015">
    <property type="protein sequence ID" value="NEN23781.1"/>
    <property type="molecule type" value="Genomic_DNA"/>
</dbReference>
<evidence type="ECO:0000259" key="11">
    <source>
        <dbReference type="PROSITE" id="PS50059"/>
    </source>
</evidence>
<comment type="caution">
    <text evidence="12">The sequence shown here is derived from an EMBL/GenBank/DDBJ whole genome shotgun (WGS) entry which is preliminary data.</text>
</comment>
<dbReference type="InterPro" id="IPR046357">
    <property type="entry name" value="PPIase_dom_sf"/>
</dbReference>
<organism evidence="12 13">
    <name type="scientific">Cryomorpha ignava</name>
    <dbReference type="NCBI Taxonomy" id="101383"/>
    <lineage>
        <taxon>Bacteria</taxon>
        <taxon>Pseudomonadati</taxon>
        <taxon>Bacteroidota</taxon>
        <taxon>Flavobacteriia</taxon>
        <taxon>Flavobacteriales</taxon>
        <taxon>Cryomorphaceae</taxon>
        <taxon>Cryomorpha</taxon>
    </lineage>
</organism>
<keyword evidence="4" id="KW-0963">Cytoplasm</keyword>
<dbReference type="RefSeq" id="WP_163285175.1">
    <property type="nucleotide sequence ID" value="NZ_JAAGVY010000015.1"/>
</dbReference>
<proteinExistence type="inferred from homology"/>
<dbReference type="PROSITE" id="PS50059">
    <property type="entry name" value="FKBP_PPIASE"/>
    <property type="match status" value="1"/>
</dbReference>
<dbReference type="GO" id="GO:0005737">
    <property type="term" value="C:cytoplasm"/>
    <property type="evidence" value="ECO:0007669"/>
    <property type="project" value="UniProtKB-SubCell"/>
</dbReference>
<protein>
    <recommendedName>
        <fullName evidence="10">Peptidyl-prolyl cis-trans isomerase</fullName>
        <ecNumber evidence="10">5.2.1.8</ecNumber>
    </recommendedName>
</protein>
<evidence type="ECO:0000256" key="2">
    <source>
        <dbReference type="ARBA" id="ARBA00004496"/>
    </source>
</evidence>
<dbReference type="SUPFAM" id="SSF54534">
    <property type="entry name" value="FKBP-like"/>
    <property type="match status" value="1"/>
</dbReference>
<evidence type="ECO:0000256" key="1">
    <source>
        <dbReference type="ARBA" id="ARBA00000971"/>
    </source>
</evidence>
<keyword evidence="6" id="KW-0143">Chaperone</keyword>
<evidence type="ECO:0000313" key="12">
    <source>
        <dbReference type="EMBL" id="NEN23781.1"/>
    </source>
</evidence>
<feature type="domain" description="PPIase FKBP-type" evidence="11">
    <location>
        <begin position="7"/>
        <end position="101"/>
    </location>
</feature>
<name>A0A7K3WRU9_9FLAO</name>
<sequence length="143" mass="15667">MDIVQEKSNVSVHYTGTLETGEVFDSSRERDPLSFTVGEGQMIPGFEKAVKGMKLNESKKFTIAPEEAYGDVKPDMVQTITKEQLPPELEVSVGQQLSSQMPDGQQVIVTVTDVKADEITIDANHPLAGKTLNFDIEVVKIDA</sequence>
<keyword evidence="7 9" id="KW-0413">Isomerase</keyword>
<gene>
    <name evidence="12" type="ORF">G3O08_09735</name>
</gene>
<dbReference type="PANTHER" id="PTHR47861:SF3">
    <property type="entry name" value="FKBP-TYPE PEPTIDYL-PROLYL CIS-TRANS ISOMERASE SLYD"/>
    <property type="match status" value="1"/>
</dbReference>
<evidence type="ECO:0000256" key="8">
    <source>
        <dbReference type="ARBA" id="ARBA00037071"/>
    </source>
</evidence>
<evidence type="ECO:0000313" key="13">
    <source>
        <dbReference type="Proteomes" id="UP000486602"/>
    </source>
</evidence>
<accession>A0A7K3WRU9</accession>
<comment type="similarity">
    <text evidence="3 10">Belongs to the FKBP-type PPIase family.</text>
</comment>
<dbReference type="Gene3D" id="3.10.50.40">
    <property type="match status" value="1"/>
</dbReference>
<dbReference type="Pfam" id="PF00254">
    <property type="entry name" value="FKBP_C"/>
    <property type="match status" value="1"/>
</dbReference>
<dbReference type="GO" id="GO:0003755">
    <property type="term" value="F:peptidyl-prolyl cis-trans isomerase activity"/>
    <property type="evidence" value="ECO:0007669"/>
    <property type="project" value="UniProtKB-UniRule"/>
</dbReference>
<reference evidence="12 13" key="1">
    <citation type="submission" date="2020-02" db="EMBL/GenBank/DDBJ databases">
        <title>Out from the shadows clarifying the taxonomy of the family Cryomorphaceae and related taxa by utilizing the GTDB taxonomic framework.</title>
        <authorList>
            <person name="Bowman J.P."/>
        </authorList>
    </citation>
    <scope>NUCLEOTIDE SEQUENCE [LARGE SCALE GENOMIC DNA]</scope>
    <source>
        <strain evidence="12 13">QSSC 1-22</strain>
    </source>
</reference>
<comment type="catalytic activity">
    <reaction evidence="1 9 10">
        <text>[protein]-peptidylproline (omega=180) = [protein]-peptidylproline (omega=0)</text>
        <dbReference type="Rhea" id="RHEA:16237"/>
        <dbReference type="Rhea" id="RHEA-COMP:10747"/>
        <dbReference type="Rhea" id="RHEA-COMP:10748"/>
        <dbReference type="ChEBI" id="CHEBI:83833"/>
        <dbReference type="ChEBI" id="CHEBI:83834"/>
        <dbReference type="EC" id="5.2.1.8"/>
    </reaction>
</comment>
<dbReference type="GO" id="GO:0042026">
    <property type="term" value="P:protein refolding"/>
    <property type="evidence" value="ECO:0007669"/>
    <property type="project" value="UniProtKB-ARBA"/>
</dbReference>
<evidence type="ECO:0000256" key="9">
    <source>
        <dbReference type="PROSITE-ProRule" id="PRU00277"/>
    </source>
</evidence>
<dbReference type="EC" id="5.2.1.8" evidence="10"/>
<dbReference type="Proteomes" id="UP000486602">
    <property type="component" value="Unassembled WGS sequence"/>
</dbReference>
<comment type="subcellular location">
    <subcellularLocation>
        <location evidence="2">Cytoplasm</location>
    </subcellularLocation>
</comment>
<keyword evidence="13" id="KW-1185">Reference proteome</keyword>
<evidence type="ECO:0000256" key="7">
    <source>
        <dbReference type="ARBA" id="ARBA00023235"/>
    </source>
</evidence>
<dbReference type="InterPro" id="IPR001179">
    <property type="entry name" value="PPIase_FKBP_dom"/>
</dbReference>
<evidence type="ECO:0000256" key="5">
    <source>
        <dbReference type="ARBA" id="ARBA00023110"/>
    </source>
</evidence>
<evidence type="ECO:0000256" key="3">
    <source>
        <dbReference type="ARBA" id="ARBA00006577"/>
    </source>
</evidence>
<comment type="function">
    <text evidence="8">Also involved in hydrogenase metallocenter assembly, probably by participating in the nickel insertion step. This function in hydrogenase biosynthesis requires chaperone activity and the presence of the metal-binding domain, but not PPIase activity.</text>
</comment>